<proteinExistence type="predicted"/>
<evidence type="ECO:0000313" key="3">
    <source>
        <dbReference type="EMBL" id="ELZ12195.1"/>
    </source>
</evidence>
<keyword evidence="2" id="KW-1133">Transmembrane helix</keyword>
<keyword evidence="2" id="KW-0812">Transmembrane</keyword>
<protein>
    <submittedName>
        <fullName evidence="3">Uncharacterized protein</fullName>
    </submittedName>
</protein>
<feature type="transmembrane region" description="Helical" evidence="2">
    <location>
        <begin position="176"/>
        <end position="195"/>
    </location>
</feature>
<dbReference type="STRING" id="1227490.C479_05288"/>
<evidence type="ECO:0000256" key="2">
    <source>
        <dbReference type="SAM" id="Phobius"/>
    </source>
</evidence>
<reference evidence="3 4" key="1">
    <citation type="journal article" date="2014" name="PLoS Genet.">
        <title>Phylogenetically driven sequencing of extremely halophilic archaea reveals strategies for static and dynamic osmo-response.</title>
        <authorList>
            <person name="Becker E.A."/>
            <person name="Seitzer P.M."/>
            <person name="Tritt A."/>
            <person name="Larsen D."/>
            <person name="Krusor M."/>
            <person name="Yao A.I."/>
            <person name="Wu D."/>
            <person name="Madern D."/>
            <person name="Eisen J.A."/>
            <person name="Darling A.E."/>
            <person name="Facciotti M.T."/>
        </authorList>
    </citation>
    <scope>NUCLEOTIDE SEQUENCE [LARGE SCALE GENOMIC DNA]</scope>
    <source>
        <strain evidence="3 4">JCM 14624</strain>
    </source>
</reference>
<feature type="transmembrane region" description="Helical" evidence="2">
    <location>
        <begin position="49"/>
        <end position="68"/>
    </location>
</feature>
<evidence type="ECO:0000256" key="1">
    <source>
        <dbReference type="SAM" id="MobiDB-lite"/>
    </source>
</evidence>
<dbReference type="EMBL" id="AOIQ01000009">
    <property type="protein sequence ID" value="ELZ12195.1"/>
    <property type="molecule type" value="Genomic_DNA"/>
</dbReference>
<gene>
    <name evidence="3" type="ORF">C479_05288</name>
</gene>
<sequence length="224" mass="24473">MTDSNHNADRSEPSSATDPASDDGPDPAALHEELDQIKRAVGLHESAPYWWRWWLVEGVGVALGFTLFNVGFVYGFSIPVIVGLIAVFGGHQYVLSRVQRSYEEPTTGVPGWGRWHVGVYAGLLAWIVGFWPVQSSVEGIAETPLIWVGAGIVMGVAFVYMGQLLGAYDIRAADQYAFYVGGFWLLAVSAALPWIPAIEDWSFATLGLAYGLYCVVAYVVLARR</sequence>
<comment type="caution">
    <text evidence="3">The sequence shown here is derived from an EMBL/GenBank/DDBJ whole genome shotgun (WGS) entry which is preliminary data.</text>
</comment>
<keyword evidence="4" id="KW-1185">Reference proteome</keyword>
<feature type="transmembrane region" description="Helical" evidence="2">
    <location>
        <begin position="145"/>
        <end position="164"/>
    </location>
</feature>
<feature type="transmembrane region" description="Helical" evidence="2">
    <location>
        <begin position="201"/>
        <end position="221"/>
    </location>
</feature>
<feature type="transmembrane region" description="Helical" evidence="2">
    <location>
        <begin position="115"/>
        <end position="133"/>
    </location>
</feature>
<feature type="compositionally biased region" description="Basic and acidic residues" evidence="1">
    <location>
        <begin position="1"/>
        <end position="12"/>
    </location>
</feature>
<keyword evidence="2" id="KW-0472">Membrane</keyword>
<name>M0BMV8_9EURY</name>
<dbReference type="RefSeq" id="WP_007698912.1">
    <property type="nucleotide sequence ID" value="NZ_AOIQ01000009.1"/>
</dbReference>
<organism evidence="3 4">
    <name type="scientific">Halovivax asiaticus JCM 14624</name>
    <dbReference type="NCBI Taxonomy" id="1227490"/>
    <lineage>
        <taxon>Archaea</taxon>
        <taxon>Methanobacteriati</taxon>
        <taxon>Methanobacteriota</taxon>
        <taxon>Stenosarchaea group</taxon>
        <taxon>Halobacteria</taxon>
        <taxon>Halobacteriales</taxon>
        <taxon>Natrialbaceae</taxon>
        <taxon>Halovivax</taxon>
    </lineage>
</organism>
<feature type="region of interest" description="Disordered" evidence="1">
    <location>
        <begin position="1"/>
        <end position="29"/>
    </location>
</feature>
<accession>M0BMV8</accession>
<dbReference type="AlphaFoldDB" id="M0BMV8"/>
<dbReference type="Proteomes" id="UP000011560">
    <property type="component" value="Unassembled WGS sequence"/>
</dbReference>
<evidence type="ECO:0000313" key="4">
    <source>
        <dbReference type="Proteomes" id="UP000011560"/>
    </source>
</evidence>
<feature type="transmembrane region" description="Helical" evidence="2">
    <location>
        <begin position="74"/>
        <end position="94"/>
    </location>
</feature>